<accession>A0A9X0D527</accession>
<dbReference type="EMBL" id="MU825878">
    <property type="protein sequence ID" value="KAJ7385993.1"/>
    <property type="molecule type" value="Genomic_DNA"/>
</dbReference>
<organism evidence="1 2">
    <name type="scientific">Desmophyllum pertusum</name>
    <dbReference type="NCBI Taxonomy" id="174260"/>
    <lineage>
        <taxon>Eukaryota</taxon>
        <taxon>Metazoa</taxon>
        <taxon>Cnidaria</taxon>
        <taxon>Anthozoa</taxon>
        <taxon>Hexacorallia</taxon>
        <taxon>Scleractinia</taxon>
        <taxon>Caryophylliina</taxon>
        <taxon>Caryophylliidae</taxon>
        <taxon>Desmophyllum</taxon>
    </lineage>
</organism>
<keyword evidence="2" id="KW-1185">Reference proteome</keyword>
<name>A0A9X0D527_9CNID</name>
<sequence length="148" mass="16673">MWMSLSNQKIAWTASRTKAITVSIADSNPTKAQEKYFRRPKEEDVSFLQWMRLYDHTKNPPKKYKEGTSTLVGTKERTVFSDKGLISEDRSNKATLQLTIPRSLFKSSAKDLSPETLEFAIDSAVGVVVPLGTLGRMKTEVFYSCSPC</sequence>
<dbReference type="Proteomes" id="UP001163046">
    <property type="component" value="Unassembled WGS sequence"/>
</dbReference>
<reference evidence="1" key="1">
    <citation type="submission" date="2023-01" db="EMBL/GenBank/DDBJ databases">
        <title>Genome assembly of the deep-sea coral Lophelia pertusa.</title>
        <authorList>
            <person name="Herrera S."/>
            <person name="Cordes E."/>
        </authorList>
    </citation>
    <scope>NUCLEOTIDE SEQUENCE</scope>
    <source>
        <strain evidence="1">USNM1676648</strain>
        <tissue evidence="1">Polyp</tissue>
    </source>
</reference>
<gene>
    <name evidence="1" type="ORF">OS493_012326</name>
</gene>
<dbReference type="OrthoDB" id="5152103at2759"/>
<comment type="caution">
    <text evidence="1">The sequence shown here is derived from an EMBL/GenBank/DDBJ whole genome shotgun (WGS) entry which is preliminary data.</text>
</comment>
<evidence type="ECO:0000313" key="1">
    <source>
        <dbReference type="EMBL" id="KAJ7385993.1"/>
    </source>
</evidence>
<protein>
    <submittedName>
        <fullName evidence="1">Uncharacterized protein</fullName>
    </submittedName>
</protein>
<dbReference type="AlphaFoldDB" id="A0A9X0D527"/>
<evidence type="ECO:0000313" key="2">
    <source>
        <dbReference type="Proteomes" id="UP001163046"/>
    </source>
</evidence>
<proteinExistence type="predicted"/>